<dbReference type="InterPro" id="IPR010827">
    <property type="entry name" value="BamA/TamA_POTRA"/>
</dbReference>
<keyword evidence="7" id="KW-0472">Membrane</keyword>
<feature type="domain" description="TamA POTRA" evidence="14">
    <location>
        <begin position="30"/>
        <end position="106"/>
    </location>
</feature>
<dbReference type="Gene3D" id="3.10.20.310">
    <property type="entry name" value="membrane protein fhac"/>
    <property type="match status" value="3"/>
</dbReference>
<comment type="subunit">
    <text evidence="10">Interacts with TamB to form the translocation and assembly module (TAM).</text>
</comment>
<feature type="chain" id="PRO_5030100230" description="Translocation and assembly module subunit TamA" evidence="11">
    <location>
        <begin position="25"/>
        <end position="581"/>
    </location>
</feature>
<keyword evidence="6 11" id="KW-0732">Signal</keyword>
<keyword evidence="8" id="KW-0998">Cell outer membrane</keyword>
<dbReference type="Gene3D" id="2.40.160.50">
    <property type="entry name" value="membrane protein fhac: a member of the omp85/tpsb transporter family"/>
    <property type="match status" value="1"/>
</dbReference>
<comment type="subcellular location">
    <subcellularLocation>
        <location evidence="1">Cell outer membrane</location>
    </subcellularLocation>
</comment>
<evidence type="ECO:0000259" key="14">
    <source>
        <dbReference type="Pfam" id="PF17243"/>
    </source>
</evidence>
<evidence type="ECO:0000259" key="13">
    <source>
        <dbReference type="Pfam" id="PF07244"/>
    </source>
</evidence>
<name>A0A4S3K9J3_9GAMM</name>
<dbReference type="Proteomes" id="UP000295341">
    <property type="component" value="Unassembled WGS sequence"/>
</dbReference>
<evidence type="ECO:0000313" key="16">
    <source>
        <dbReference type="Proteomes" id="UP000295341"/>
    </source>
</evidence>
<evidence type="ECO:0000256" key="8">
    <source>
        <dbReference type="ARBA" id="ARBA00023237"/>
    </source>
</evidence>
<dbReference type="RefSeq" id="WP_162851220.1">
    <property type="nucleotide sequence ID" value="NZ_MWIN01000002.1"/>
</dbReference>
<evidence type="ECO:0000259" key="12">
    <source>
        <dbReference type="Pfam" id="PF01103"/>
    </source>
</evidence>
<feature type="domain" description="POTRA" evidence="13">
    <location>
        <begin position="199"/>
        <end position="267"/>
    </location>
</feature>
<dbReference type="GO" id="GO:0097347">
    <property type="term" value="C:TAM protein secretion complex"/>
    <property type="evidence" value="ECO:0007669"/>
    <property type="project" value="TreeGrafter"/>
</dbReference>
<keyword evidence="4" id="KW-1134">Transmembrane beta strand</keyword>
<dbReference type="Pfam" id="PF01103">
    <property type="entry name" value="Omp85"/>
    <property type="match status" value="1"/>
</dbReference>
<reference evidence="15 16" key="1">
    <citation type="submission" date="2019-03" db="EMBL/GenBank/DDBJ databases">
        <title>Genomic Encyclopedia of Type Strains, Phase IV (KMG-IV): sequencing the most valuable type-strain genomes for metagenomic binning, comparative biology and taxonomic classification.</title>
        <authorList>
            <person name="Goeker M."/>
        </authorList>
    </citation>
    <scope>NUCLEOTIDE SEQUENCE [LARGE SCALE GENOMIC DNA]</scope>
    <source>
        <strain evidence="15 16">DSM 26377</strain>
    </source>
</reference>
<evidence type="ECO:0000256" key="3">
    <source>
        <dbReference type="ARBA" id="ARBA00015419"/>
    </source>
</evidence>
<evidence type="ECO:0000256" key="10">
    <source>
        <dbReference type="ARBA" id="ARBA00093548"/>
    </source>
</evidence>
<dbReference type="InterPro" id="IPR000184">
    <property type="entry name" value="Bac_surfAg_D15"/>
</dbReference>
<feature type="signal peptide" evidence="11">
    <location>
        <begin position="1"/>
        <end position="24"/>
    </location>
</feature>
<protein>
    <recommendedName>
        <fullName evidence="3">Translocation and assembly module subunit TamA</fullName>
    </recommendedName>
    <alternativeName>
        <fullName evidence="9">Autotransporter assembly factor TamA</fullName>
    </alternativeName>
</protein>
<evidence type="ECO:0000256" key="6">
    <source>
        <dbReference type="ARBA" id="ARBA00022729"/>
    </source>
</evidence>
<evidence type="ECO:0000256" key="7">
    <source>
        <dbReference type="ARBA" id="ARBA00023136"/>
    </source>
</evidence>
<comment type="caution">
    <text evidence="15">The sequence shown here is derived from an EMBL/GenBank/DDBJ whole genome shotgun (WGS) entry which is preliminary data.</text>
</comment>
<proteinExistence type="inferred from homology"/>
<evidence type="ECO:0000313" key="15">
    <source>
        <dbReference type="EMBL" id="TDU28637.1"/>
    </source>
</evidence>
<keyword evidence="16" id="KW-1185">Reference proteome</keyword>
<dbReference type="PANTHER" id="PTHR12815">
    <property type="entry name" value="SORTING AND ASSEMBLY MACHINERY SAMM50 PROTEIN FAMILY MEMBER"/>
    <property type="match status" value="1"/>
</dbReference>
<accession>A0A4S3K9J3</accession>
<evidence type="ECO:0000256" key="2">
    <source>
        <dbReference type="ARBA" id="ARBA00010248"/>
    </source>
</evidence>
<dbReference type="InterPro" id="IPR039910">
    <property type="entry name" value="D15-like"/>
</dbReference>
<dbReference type="AlphaFoldDB" id="A0A4S3K9J3"/>
<gene>
    <name evidence="15" type="ORF">DFR24_3012</name>
</gene>
<evidence type="ECO:0000256" key="1">
    <source>
        <dbReference type="ARBA" id="ARBA00004442"/>
    </source>
</evidence>
<dbReference type="GO" id="GO:0009306">
    <property type="term" value="P:protein secretion"/>
    <property type="evidence" value="ECO:0007669"/>
    <property type="project" value="TreeGrafter"/>
</dbReference>
<evidence type="ECO:0000256" key="4">
    <source>
        <dbReference type="ARBA" id="ARBA00022452"/>
    </source>
</evidence>
<dbReference type="EMBL" id="SOBT01000009">
    <property type="protein sequence ID" value="TDU28637.1"/>
    <property type="molecule type" value="Genomic_DNA"/>
</dbReference>
<evidence type="ECO:0000256" key="5">
    <source>
        <dbReference type="ARBA" id="ARBA00022692"/>
    </source>
</evidence>
<feature type="domain" description="Bacterial surface antigen (D15)" evidence="12">
    <location>
        <begin position="303"/>
        <end position="567"/>
    </location>
</feature>
<organism evidence="15 16">
    <name type="scientific">Panacagrimonas perspica</name>
    <dbReference type="NCBI Taxonomy" id="381431"/>
    <lineage>
        <taxon>Bacteria</taxon>
        <taxon>Pseudomonadati</taxon>
        <taxon>Pseudomonadota</taxon>
        <taxon>Gammaproteobacteria</taxon>
        <taxon>Nevskiales</taxon>
        <taxon>Nevskiaceae</taxon>
        <taxon>Panacagrimonas</taxon>
    </lineage>
</organism>
<evidence type="ECO:0000256" key="11">
    <source>
        <dbReference type="SAM" id="SignalP"/>
    </source>
</evidence>
<dbReference type="Pfam" id="PF17243">
    <property type="entry name" value="POTRA_TamA_1"/>
    <property type="match status" value="1"/>
</dbReference>
<dbReference type="PANTHER" id="PTHR12815:SF47">
    <property type="entry name" value="TRANSLOCATION AND ASSEMBLY MODULE SUBUNIT TAMA"/>
    <property type="match status" value="1"/>
</dbReference>
<dbReference type="GO" id="GO:0009279">
    <property type="term" value="C:cell outer membrane"/>
    <property type="evidence" value="ECO:0007669"/>
    <property type="project" value="UniProtKB-SubCell"/>
</dbReference>
<evidence type="ECO:0000256" key="9">
    <source>
        <dbReference type="ARBA" id="ARBA00033063"/>
    </source>
</evidence>
<sequence length="581" mass="64404">MILPRPRLAATGAAFLLGSFTAIAAAGVRVEIEGLTGNERDNVQARLSLRVRAEKEKLDEAQVKRLHQQAPDDIRGALQPFGYYEPEIESRLEGSAPNWVAHYDVKLGPATHVSAIDTKYEGEGADFEPLLQPLRRLPLKLDERLRHADYEATKKRMSDAALANGFLDANWAVSELRVEPQKREAQAILHLDTGPRYFFGPVTVEQEGLDPAFVRRYIDIHPGTSFDPQKLLDLQFRLSDLGYFQAVEIDPRREDADEERRVPIDIRTTPRARTRYDFGVGYGTDTGARVSIGTDWRRINQYGHTINTDFRLSEIKNTLAGKYNIPLGSEPGESLSFNASAETEKLEDGDTRKYTLGTSLNRQPGDWTRRLYVEFAHEESDFGQTSATADLLTPGLTLTRSVTDDPIYTRRGWFLSGDVHGALHNVLSTTSFVQMRGTARAVVSPMWRLRFIGRAEIGYSLVEEFGELPASQRFFAGGDQSVRGYAYQSLGPRDSKGNVVGGKYLSVFSIESEYRVIGNWGAALFADAGGAEDDPGPNLSMGIGAGVRYRAPIGSLQFDLAHPLDGDESPVRIHIGVRVGV</sequence>
<dbReference type="Pfam" id="PF07244">
    <property type="entry name" value="POTRA"/>
    <property type="match status" value="1"/>
</dbReference>
<comment type="similarity">
    <text evidence="2">Belongs to the TamA family.</text>
</comment>
<dbReference type="InterPro" id="IPR035243">
    <property type="entry name" value="TamA_POTRA_Dom_1"/>
</dbReference>
<keyword evidence="5" id="KW-0812">Transmembrane</keyword>